<reference evidence="6 7" key="1">
    <citation type="journal article" date="2009" name="Stand. Genomic Sci.">
        <title>Complete genome sequence of Actinosynnema mirum type strain (101).</title>
        <authorList>
            <person name="Land M."/>
            <person name="Lapidus A."/>
            <person name="Mayilraj S."/>
            <person name="Chen F."/>
            <person name="Copeland A."/>
            <person name="Del Rio T.G."/>
            <person name="Nolan M."/>
            <person name="Lucas S."/>
            <person name="Tice H."/>
            <person name="Cheng J.F."/>
            <person name="Chertkov O."/>
            <person name="Bruce D."/>
            <person name="Goodwin L."/>
            <person name="Pitluck S."/>
            <person name="Rohde M."/>
            <person name="Goker M."/>
            <person name="Pati A."/>
            <person name="Ivanova N."/>
            <person name="Mavromatis K."/>
            <person name="Chen A."/>
            <person name="Palaniappan K."/>
            <person name="Hauser L."/>
            <person name="Chang Y.J."/>
            <person name="Jeffries C.C."/>
            <person name="Brettin T."/>
            <person name="Detter J.C."/>
            <person name="Han C."/>
            <person name="Chain P."/>
            <person name="Tindall B.J."/>
            <person name="Bristow J."/>
            <person name="Eisen J.A."/>
            <person name="Markowitz V."/>
            <person name="Hugenholtz P."/>
            <person name="Kyrpides N.C."/>
            <person name="Klenk H.P."/>
        </authorList>
    </citation>
    <scope>NUCLEOTIDE SEQUENCE [LARGE SCALE GENOMIC DNA]</scope>
    <source>
        <strain evidence="7">ATCC 29888 / DSM 43827 / JCM 3225 / NBRC 14064 / NCIMB 13271 / NRRL B-12336 / IMRU 3971 / 101</strain>
    </source>
</reference>
<gene>
    <name evidence="6" type="ordered locus">Amir_3489</name>
</gene>
<dbReference type="PANTHER" id="PTHR47506:SF3">
    <property type="entry name" value="HTH-TYPE TRANSCRIPTIONAL REGULATOR LMRA"/>
    <property type="match status" value="1"/>
</dbReference>
<dbReference type="KEGG" id="ami:Amir_3489"/>
<dbReference type="GO" id="GO:0003677">
    <property type="term" value="F:DNA binding"/>
    <property type="evidence" value="ECO:0007669"/>
    <property type="project" value="UniProtKB-UniRule"/>
</dbReference>
<protein>
    <submittedName>
        <fullName evidence="6">Transcriptional regulator, TetR family</fullName>
    </submittedName>
</protein>
<keyword evidence="1" id="KW-0805">Transcription regulation</keyword>
<keyword evidence="3" id="KW-0804">Transcription</keyword>
<dbReference type="AlphaFoldDB" id="C6WAR4"/>
<evidence type="ECO:0000256" key="2">
    <source>
        <dbReference type="ARBA" id="ARBA00023125"/>
    </source>
</evidence>
<evidence type="ECO:0000256" key="4">
    <source>
        <dbReference type="PROSITE-ProRule" id="PRU00335"/>
    </source>
</evidence>
<dbReference type="InterPro" id="IPR011075">
    <property type="entry name" value="TetR_C"/>
</dbReference>
<dbReference type="Gene3D" id="1.10.357.10">
    <property type="entry name" value="Tetracycline Repressor, domain 2"/>
    <property type="match status" value="1"/>
</dbReference>
<keyword evidence="7" id="KW-1185">Reference proteome</keyword>
<dbReference type="STRING" id="446462.Amir_3489"/>
<dbReference type="InterPro" id="IPR001647">
    <property type="entry name" value="HTH_TetR"/>
</dbReference>
<dbReference type="HOGENOM" id="CLU_069356_28_1_11"/>
<feature type="domain" description="HTH tetR-type" evidence="5">
    <location>
        <begin position="7"/>
        <end position="67"/>
    </location>
</feature>
<evidence type="ECO:0000256" key="1">
    <source>
        <dbReference type="ARBA" id="ARBA00023015"/>
    </source>
</evidence>
<dbReference type="SUPFAM" id="SSF48498">
    <property type="entry name" value="Tetracyclin repressor-like, C-terminal domain"/>
    <property type="match status" value="1"/>
</dbReference>
<accession>C6WAR4</accession>
<dbReference type="Pfam" id="PF00440">
    <property type="entry name" value="TetR_N"/>
    <property type="match status" value="1"/>
</dbReference>
<dbReference type="EMBL" id="CP001630">
    <property type="protein sequence ID" value="ACU37383.1"/>
    <property type="molecule type" value="Genomic_DNA"/>
</dbReference>
<dbReference type="RefSeq" id="WP_015802271.1">
    <property type="nucleotide sequence ID" value="NC_013093.1"/>
</dbReference>
<dbReference type="Proteomes" id="UP000002213">
    <property type="component" value="Chromosome"/>
</dbReference>
<dbReference type="SUPFAM" id="SSF46689">
    <property type="entry name" value="Homeodomain-like"/>
    <property type="match status" value="1"/>
</dbReference>
<organism evidence="6 7">
    <name type="scientific">Actinosynnema mirum (strain ATCC 29888 / DSM 43827 / JCM 3225 / NBRC 14064 / NCIMB 13271 / NRRL B-12336 / IMRU 3971 / 101)</name>
    <dbReference type="NCBI Taxonomy" id="446462"/>
    <lineage>
        <taxon>Bacteria</taxon>
        <taxon>Bacillati</taxon>
        <taxon>Actinomycetota</taxon>
        <taxon>Actinomycetes</taxon>
        <taxon>Pseudonocardiales</taxon>
        <taxon>Pseudonocardiaceae</taxon>
        <taxon>Actinosynnema</taxon>
    </lineage>
</organism>
<feature type="DNA-binding region" description="H-T-H motif" evidence="4">
    <location>
        <begin position="30"/>
        <end position="49"/>
    </location>
</feature>
<dbReference type="PANTHER" id="PTHR47506">
    <property type="entry name" value="TRANSCRIPTIONAL REGULATORY PROTEIN"/>
    <property type="match status" value="1"/>
</dbReference>
<name>C6WAR4_ACTMD</name>
<proteinExistence type="predicted"/>
<dbReference type="PROSITE" id="PS50977">
    <property type="entry name" value="HTH_TETR_2"/>
    <property type="match status" value="1"/>
</dbReference>
<evidence type="ECO:0000313" key="7">
    <source>
        <dbReference type="Proteomes" id="UP000002213"/>
    </source>
</evidence>
<evidence type="ECO:0000259" key="5">
    <source>
        <dbReference type="PROSITE" id="PS50977"/>
    </source>
</evidence>
<evidence type="ECO:0000313" key="6">
    <source>
        <dbReference type="EMBL" id="ACU37383.1"/>
    </source>
</evidence>
<dbReference type="Pfam" id="PF16925">
    <property type="entry name" value="TetR_C_13"/>
    <property type="match status" value="1"/>
</dbReference>
<sequence length="200" mass="21286">MITAKGAATRARIVEAAAEEVRERGASAATLDDVCRRSRTGKSQVFHYFPDGKEQLLLAVAELEAERVFEDQQPYLGDLTSRAAWLAWRDLVVARYRDQGTHCPLVVLIAEVGRFSPQSRAVTAGLLRRWQACVRDGVVATQAAGEADPGLDPDRMAAAVIAAVQGGVTVLLSTGSAEHLEAGMDLCLERLLGAGAAGTT</sequence>
<evidence type="ECO:0000256" key="3">
    <source>
        <dbReference type="ARBA" id="ARBA00023163"/>
    </source>
</evidence>
<dbReference type="InterPro" id="IPR036271">
    <property type="entry name" value="Tet_transcr_reg_TetR-rel_C_sf"/>
</dbReference>
<dbReference type="InterPro" id="IPR009057">
    <property type="entry name" value="Homeodomain-like_sf"/>
</dbReference>
<dbReference type="OrthoDB" id="3827407at2"/>
<keyword evidence="2 4" id="KW-0238">DNA-binding</keyword>
<dbReference type="eggNOG" id="COG1309">
    <property type="taxonomic scope" value="Bacteria"/>
</dbReference>